<dbReference type="AlphaFoldDB" id="A0A5C3K9G7"/>
<organism evidence="2 3">
    <name type="scientific">Coprinopsis marcescibilis</name>
    <name type="common">Agaric fungus</name>
    <name type="synonym">Psathyrella marcescibilis</name>
    <dbReference type="NCBI Taxonomy" id="230819"/>
    <lineage>
        <taxon>Eukaryota</taxon>
        <taxon>Fungi</taxon>
        <taxon>Dikarya</taxon>
        <taxon>Basidiomycota</taxon>
        <taxon>Agaricomycotina</taxon>
        <taxon>Agaricomycetes</taxon>
        <taxon>Agaricomycetidae</taxon>
        <taxon>Agaricales</taxon>
        <taxon>Agaricineae</taxon>
        <taxon>Psathyrellaceae</taxon>
        <taxon>Coprinopsis</taxon>
    </lineage>
</organism>
<accession>A0A5C3K9G7</accession>
<gene>
    <name evidence="2" type="ORF">FA15DRAFT_661962</name>
</gene>
<reference evidence="2 3" key="1">
    <citation type="journal article" date="2019" name="Nat. Ecol. Evol.">
        <title>Megaphylogeny resolves global patterns of mushroom evolution.</title>
        <authorList>
            <person name="Varga T."/>
            <person name="Krizsan K."/>
            <person name="Foldi C."/>
            <person name="Dima B."/>
            <person name="Sanchez-Garcia M."/>
            <person name="Sanchez-Ramirez S."/>
            <person name="Szollosi G.J."/>
            <person name="Szarkandi J.G."/>
            <person name="Papp V."/>
            <person name="Albert L."/>
            <person name="Andreopoulos W."/>
            <person name="Angelini C."/>
            <person name="Antonin V."/>
            <person name="Barry K.W."/>
            <person name="Bougher N.L."/>
            <person name="Buchanan P."/>
            <person name="Buyck B."/>
            <person name="Bense V."/>
            <person name="Catcheside P."/>
            <person name="Chovatia M."/>
            <person name="Cooper J."/>
            <person name="Damon W."/>
            <person name="Desjardin D."/>
            <person name="Finy P."/>
            <person name="Geml J."/>
            <person name="Haridas S."/>
            <person name="Hughes K."/>
            <person name="Justo A."/>
            <person name="Karasinski D."/>
            <person name="Kautmanova I."/>
            <person name="Kiss B."/>
            <person name="Kocsube S."/>
            <person name="Kotiranta H."/>
            <person name="LaButti K.M."/>
            <person name="Lechner B.E."/>
            <person name="Liimatainen K."/>
            <person name="Lipzen A."/>
            <person name="Lukacs Z."/>
            <person name="Mihaltcheva S."/>
            <person name="Morgado L.N."/>
            <person name="Niskanen T."/>
            <person name="Noordeloos M.E."/>
            <person name="Ohm R.A."/>
            <person name="Ortiz-Santana B."/>
            <person name="Ovrebo C."/>
            <person name="Racz N."/>
            <person name="Riley R."/>
            <person name="Savchenko A."/>
            <person name="Shiryaev A."/>
            <person name="Soop K."/>
            <person name="Spirin V."/>
            <person name="Szebenyi C."/>
            <person name="Tomsovsky M."/>
            <person name="Tulloss R.E."/>
            <person name="Uehling J."/>
            <person name="Grigoriev I.V."/>
            <person name="Vagvolgyi C."/>
            <person name="Papp T."/>
            <person name="Martin F.M."/>
            <person name="Miettinen O."/>
            <person name="Hibbett D.S."/>
            <person name="Nagy L.G."/>
        </authorList>
    </citation>
    <scope>NUCLEOTIDE SEQUENCE [LARGE SCALE GENOMIC DNA]</scope>
    <source>
        <strain evidence="2 3">CBS 121175</strain>
    </source>
</reference>
<keyword evidence="3" id="KW-1185">Reference proteome</keyword>
<sequence length="461" mass="50880">MVGNPCALLPLVLILLEAFQQLSLFLLCKLFGALKDALLNGQELDLQSWCQRFNARPFFKRGSGMMRAWLSSSPALPCVFRRDWHAQHHSSPPKPRPAKLYTLRYFQHTHLDWRELNTLHPNLLATSTPTRMHDTARKTQSFPQNGWHNPHFIDEHDCLRQAPMFSVLEDGKKEAPACANQVLRFSQNKYEGFSSVENARVAWRFALENGTWGPVDVKDKARGRVLAQGGLNAHLCSPRCLLPEGAFPLDEYMEKTGAKVLADNSDSDVEEVQGTRGLSLNPVQHPQSIQIVPCSVSAAASPVSQRQAAGSAHPPTAPATPSRRSGVAPLLSPVRLSAPLHWLSLSNGRPSCSSFPSLSTTETSLTTSAMSPSAISQSIRTLQFPGRLKSPPVVHAEWYAVIRGAWPGVWEGQEGLRKAIGEFQDAHLEYQVFTDPGEASKCFASAFMEGLIQQYIDNGSE</sequence>
<feature type="region of interest" description="Disordered" evidence="1">
    <location>
        <begin position="303"/>
        <end position="326"/>
    </location>
</feature>
<evidence type="ECO:0000313" key="2">
    <source>
        <dbReference type="EMBL" id="TFK16699.1"/>
    </source>
</evidence>
<proteinExistence type="predicted"/>
<dbReference type="EMBL" id="ML210665">
    <property type="protein sequence ID" value="TFK16699.1"/>
    <property type="molecule type" value="Genomic_DNA"/>
</dbReference>
<evidence type="ECO:0000256" key="1">
    <source>
        <dbReference type="SAM" id="MobiDB-lite"/>
    </source>
</evidence>
<protein>
    <submittedName>
        <fullName evidence="2">Uncharacterized protein</fullName>
    </submittedName>
</protein>
<name>A0A5C3K9G7_COPMA</name>
<dbReference type="Proteomes" id="UP000307440">
    <property type="component" value="Unassembled WGS sequence"/>
</dbReference>
<evidence type="ECO:0000313" key="3">
    <source>
        <dbReference type="Proteomes" id="UP000307440"/>
    </source>
</evidence>